<organism evidence="5">
    <name type="scientific">Herpetomonas muscarum</name>
    <dbReference type="NCBI Taxonomy" id="5718"/>
    <lineage>
        <taxon>Eukaryota</taxon>
        <taxon>Discoba</taxon>
        <taxon>Euglenozoa</taxon>
        <taxon>Kinetoplastea</taxon>
        <taxon>Metakinetoplastina</taxon>
        <taxon>Trypanosomatida</taxon>
        <taxon>Trypanosomatidae</taxon>
        <taxon>Herpetomonas</taxon>
    </lineage>
</organism>
<keyword evidence="2 5" id="KW-0560">Oxidoreductase</keyword>
<comment type="similarity">
    <text evidence="1">Belongs to the Glu/Leu/Phe/Val dehydrogenases family.</text>
</comment>
<accession>U5KL65</accession>
<name>U5KL65_HERMU</name>
<dbReference type="EC" id="1.4.1.2" evidence="5"/>
<feature type="domain" description="Glutamate/phenylalanine/leucine/valine/L-tryptophan dehydrogenase C-terminal" evidence="4">
    <location>
        <begin position="611"/>
        <end position="893"/>
    </location>
</feature>
<dbReference type="AlphaFoldDB" id="U5KL65"/>
<keyword evidence="3" id="KW-0520">NAD</keyword>
<proteinExistence type="inferred from homology"/>
<dbReference type="Pfam" id="PF00208">
    <property type="entry name" value="ELFV_dehydrog"/>
    <property type="match status" value="1"/>
</dbReference>
<dbReference type="GO" id="GO:0006538">
    <property type="term" value="P:L-glutamate catabolic process"/>
    <property type="evidence" value="ECO:0007669"/>
    <property type="project" value="TreeGrafter"/>
</dbReference>
<dbReference type="GO" id="GO:0005739">
    <property type="term" value="C:mitochondrion"/>
    <property type="evidence" value="ECO:0007669"/>
    <property type="project" value="TreeGrafter"/>
</dbReference>
<dbReference type="PANTHER" id="PTHR11606">
    <property type="entry name" value="GLUTAMATE DEHYDROGENASE"/>
    <property type="match status" value="1"/>
</dbReference>
<evidence type="ECO:0000259" key="4">
    <source>
        <dbReference type="SMART" id="SM00839"/>
    </source>
</evidence>
<evidence type="ECO:0000313" key="5">
    <source>
        <dbReference type="EMBL" id="AGT02522.1"/>
    </source>
</evidence>
<dbReference type="InterPro" id="IPR006096">
    <property type="entry name" value="Glu/Leu/Phe/Val/Trp_DH_C"/>
</dbReference>
<dbReference type="SUPFAM" id="SSF53223">
    <property type="entry name" value="Aminoacid dehydrogenase-like, N-terminal domain"/>
    <property type="match status" value="1"/>
</dbReference>
<sequence length="998" mass="111463">MRRFAASFVSAPAAAAACGMHVRCASTAIDKAAVVAAVKSTSAFDAAAVQKAVDHLIDGLAKTDYSRHFTTEDAARHVQGVLTAEARSALGDTFEYVHEGETNAFYICRNEQKSKVRMVRKMARYVGREGRSAEMGSSCLNFITADGSTSVYLANLSPYVNAAPKHGETDVKQLATKSFLENTPAEDHEHAARLLNKTLNAVVPAYEISPGAVQGVTHFVMTTVSDSFNYIASLISVFEEVPNAEVVRCASFSFANGAHIYSFDIRGVTPEVIEERASFVGLLPNRPHNEMTRMHEAGILTCEQTVFIDVAVIFALYFTPAPSNDDYRHLKTIVSKEPNGLNRLNSLRQSLSSEMMSERYMGRLIAQYPQFVREIYEDFKAGSTAERREKIASDIVHQLKEDQKTDYDVAIFKSFLRFNEVIIKHNFFKPDKSALAFRLNPAYLKELNFPRIPYGVFLFAGSQWRGFHIRFTDIARGGVRMIISNESNYRKNKRSVFQENYNLALTQLLKNKDIPEGGSKGTLLVSSRHLNKFDEPRCKRLFLQYVDAMLDVILPGEKAVVDNFKKEEIIFLGPDENTAGGFPAAGALYSKGRNYSAWKSFTTGKDPSMGGIPHDEYGMTTLTVRTNVKAIYKRLGLDETKMRKFQTGGPDGDLGSNEVKTSSEIMVGLVDVSASVHDPNGVNREELLRLATERLPLRAFDRSKLSKDGFLVLTEDRDVTLPDGTFFEHGAQLRDEFHFLKYSDADIFVPCGGRPRSVTLANVGRFLKVPDADGEGMLEGKYEGITKDQLKFQIIVEGANLFISQDARLALERCGVVLIKDATANKGGVTSSSLEVFAGLALDDAEHAQHMCVTDPANPPDFYKRYVQEILERLEHNAELEFDAIWREWEKNPSQPKTLIADALSAKNVDIRANMLASDLFKNEKLVRYVMSQYAPKTLLEVVPVEKLCERVPQNYQHAICAMWLASRFVYSTGMHSNEFDFFTYMTEISNKAKEAGF</sequence>
<dbReference type="EMBL" id="KC503356">
    <property type="protein sequence ID" value="AGT02522.1"/>
    <property type="molecule type" value="Genomic_DNA"/>
</dbReference>
<evidence type="ECO:0000256" key="1">
    <source>
        <dbReference type="ARBA" id="ARBA00006382"/>
    </source>
</evidence>
<dbReference type="InterPro" id="IPR046346">
    <property type="entry name" value="Aminoacid_DH-like_N_sf"/>
</dbReference>
<protein>
    <submittedName>
        <fullName evidence="5">Glutamate dehydrogenase</fullName>
        <ecNumber evidence="5">1.4.1.2</ecNumber>
    </submittedName>
</protein>
<dbReference type="PANTHER" id="PTHR11606:SF24">
    <property type="entry name" value="NAD-SPECIFIC GLUTAMATE DEHYDROGENASE"/>
    <property type="match status" value="1"/>
</dbReference>
<evidence type="ECO:0000256" key="3">
    <source>
        <dbReference type="ARBA" id="ARBA00023027"/>
    </source>
</evidence>
<evidence type="ECO:0000256" key="2">
    <source>
        <dbReference type="ARBA" id="ARBA00023002"/>
    </source>
</evidence>
<dbReference type="Gene3D" id="3.40.50.720">
    <property type="entry name" value="NAD(P)-binding Rossmann-like Domain"/>
    <property type="match status" value="1"/>
</dbReference>
<reference evidence="5" key="1">
    <citation type="submission" date="2013-01" db="EMBL/GenBank/DDBJ databases">
        <title>Genomic Cooperation Between Trypanosomatids and Their Bacterial Endosymbionts in the Synthesis of Essential Amino Acids Heavily Influenced by Multiple Lateral Gene Transfer Events.</title>
        <authorList>
            <person name="Alves J.M.P."/>
            <person name="Klein C."/>
            <person name="Maia da Silva F."/>
            <person name="Costa Martins A.G."/>
            <person name="Serrano M.G."/>
            <person name="Buck G.A."/>
            <person name="Vasconcelos A.T.R."/>
            <person name="France-Sagot M."/>
            <person name="Teixeira M.M.G."/>
            <person name="Motta M.C.M."/>
            <person name="Camargo E.P."/>
        </authorList>
    </citation>
    <scope>NUCLEOTIDE SEQUENCE</scope>
</reference>
<dbReference type="SMART" id="SM00839">
    <property type="entry name" value="ELFV_dehydrog"/>
    <property type="match status" value="1"/>
</dbReference>
<dbReference type="GO" id="GO:0004352">
    <property type="term" value="F:glutamate dehydrogenase (NAD+) activity"/>
    <property type="evidence" value="ECO:0007669"/>
    <property type="project" value="UniProtKB-EC"/>
</dbReference>
<dbReference type="InterPro" id="IPR036291">
    <property type="entry name" value="NAD(P)-bd_dom_sf"/>
</dbReference>
<dbReference type="PROSITE" id="PS51257">
    <property type="entry name" value="PROKAR_LIPOPROTEIN"/>
    <property type="match status" value="1"/>
</dbReference>
<dbReference type="SUPFAM" id="SSF51735">
    <property type="entry name" value="NAD(P)-binding Rossmann-fold domains"/>
    <property type="match status" value="1"/>
</dbReference>